<proteinExistence type="predicted"/>
<feature type="transmembrane region" description="Helical" evidence="1">
    <location>
        <begin position="366"/>
        <end position="387"/>
    </location>
</feature>
<accession>A0AAC9ANP9</accession>
<dbReference type="EMBL" id="CP014352">
    <property type="protein sequence ID" value="AMS05862.1"/>
    <property type="molecule type" value="Genomic_DNA"/>
</dbReference>
<evidence type="ECO:0000313" key="5">
    <source>
        <dbReference type="Proteomes" id="UP000178666"/>
    </source>
</evidence>
<keyword evidence="1" id="KW-0472">Membrane</keyword>
<feature type="transmembrane region" description="Helical" evidence="1">
    <location>
        <begin position="307"/>
        <end position="328"/>
    </location>
</feature>
<evidence type="ECO:0000313" key="2">
    <source>
        <dbReference type="EMBL" id="AMS05862.1"/>
    </source>
</evidence>
<evidence type="ECO:0000256" key="1">
    <source>
        <dbReference type="SAM" id="Phobius"/>
    </source>
</evidence>
<dbReference type="Pfam" id="PF11299">
    <property type="entry name" value="DUF3100"/>
    <property type="match status" value="1"/>
</dbReference>
<feature type="transmembrane region" description="Helical" evidence="1">
    <location>
        <begin position="100"/>
        <end position="125"/>
    </location>
</feature>
<name>A0AAC9ANP9_9ACTN</name>
<feature type="transmembrane region" description="Helical" evidence="1">
    <location>
        <begin position="61"/>
        <end position="80"/>
    </location>
</feature>
<keyword evidence="5" id="KW-1185">Reference proteome</keyword>
<feature type="transmembrane region" description="Helical" evidence="1">
    <location>
        <begin position="184"/>
        <end position="206"/>
    </location>
</feature>
<organism evidence="2 4">
    <name type="scientific">Acidipropionibacterium acidipropionici</name>
    <dbReference type="NCBI Taxonomy" id="1748"/>
    <lineage>
        <taxon>Bacteria</taxon>
        <taxon>Bacillati</taxon>
        <taxon>Actinomycetota</taxon>
        <taxon>Actinomycetes</taxon>
        <taxon>Propionibacteriales</taxon>
        <taxon>Propionibacteriaceae</taxon>
        <taxon>Acidipropionibacterium</taxon>
    </lineage>
</organism>
<gene>
    <name evidence="3" type="ORF">A8L58_12285</name>
    <name evidence="2" type="ORF">AXH35_10845</name>
</gene>
<dbReference type="InterPro" id="IPR021450">
    <property type="entry name" value="DUF3100"/>
</dbReference>
<evidence type="ECO:0000313" key="3">
    <source>
        <dbReference type="EMBL" id="AOZ47327.1"/>
    </source>
</evidence>
<sequence length="451" mass="47025">MAEILEAPESAPEPNTDAAPASVTEVLRMTLRSRQLWIVIGFTVLVAAIAELIGKVVIPAGVADIVILPMVWGLIMAGVISSQKWKPLGLDIQAVANAMMTVMVLVLLAHLSFTIGPNIIVLFNAGPALLLQELGHLLGTLVLALPLAVLLRMGPATVGATFSIDREGSFAMVSEKYGTDSPQYRGVLSMYAFGTLFGAVTVGIIASVSSSLKIFDPLALAMGSGVGSGSMMAAATGAVASAHPEVASEVTAMAATSNLITTVLGVYVGMWVALPLADKLYKLLTRRKAQVDTTSAVRMTSLDVPHVAVPTWLTLGSVSVIGIVVATINTRSFSMNFVWCFVILSALVGFSIWISKLTHGKISAMLLTVTLGALITTPISPIADVVVSTTQSVPFLAICTLVLTIAGLSLGKDIPALKAIGWKIIPVGIVAIASSYIFSVIVAEFALGMWG</sequence>
<evidence type="ECO:0000313" key="4">
    <source>
        <dbReference type="Proteomes" id="UP000075221"/>
    </source>
</evidence>
<feature type="transmembrane region" description="Helical" evidence="1">
    <location>
        <begin position="218"/>
        <end position="239"/>
    </location>
</feature>
<feature type="transmembrane region" description="Helical" evidence="1">
    <location>
        <begin position="259"/>
        <end position="277"/>
    </location>
</feature>
<protein>
    <recommendedName>
        <fullName evidence="6">DUF3100 domain-containing protein</fullName>
    </recommendedName>
</protein>
<dbReference type="RefSeq" id="WP_062819848.1">
    <property type="nucleotide sequence ID" value="NZ_CP014352.1"/>
</dbReference>
<feature type="transmembrane region" description="Helical" evidence="1">
    <location>
        <begin position="424"/>
        <end position="450"/>
    </location>
</feature>
<dbReference type="Proteomes" id="UP000178666">
    <property type="component" value="Chromosome"/>
</dbReference>
<evidence type="ECO:0008006" key="6">
    <source>
        <dbReference type="Google" id="ProtNLM"/>
    </source>
</evidence>
<reference evidence="3 5" key="1">
    <citation type="journal article" date="2016" name="Plant Dis.">
        <title>Improved production of propionic acid using genome shuffling.</title>
        <authorList>
            <person name="Luna-Flores C.H."/>
            <person name="Palfreyman R.W."/>
            <person name="Kromer J.O."/>
            <person name="Nielsen L.K."/>
            <person name="Marcellin E."/>
        </authorList>
    </citation>
    <scope>NUCLEOTIDE SEQUENCE [LARGE SCALE GENOMIC DNA]</scope>
    <source>
        <strain evidence="3 5">F3E8</strain>
    </source>
</reference>
<feature type="transmembrane region" description="Helical" evidence="1">
    <location>
        <begin position="334"/>
        <end position="354"/>
    </location>
</feature>
<feature type="transmembrane region" description="Helical" evidence="1">
    <location>
        <begin position="36"/>
        <end position="54"/>
    </location>
</feature>
<dbReference type="AlphaFoldDB" id="A0AAC9ANP9"/>
<dbReference type="EMBL" id="CP015970">
    <property type="protein sequence ID" value="AOZ47327.1"/>
    <property type="molecule type" value="Genomic_DNA"/>
</dbReference>
<feature type="transmembrane region" description="Helical" evidence="1">
    <location>
        <begin position="393"/>
        <end position="412"/>
    </location>
</feature>
<feature type="transmembrane region" description="Helical" evidence="1">
    <location>
        <begin position="137"/>
        <end position="164"/>
    </location>
</feature>
<dbReference type="Proteomes" id="UP000075221">
    <property type="component" value="Chromosome"/>
</dbReference>
<keyword evidence="1" id="KW-0812">Transmembrane</keyword>
<keyword evidence="1" id="KW-1133">Transmembrane helix</keyword>
<reference evidence="2 4" key="2">
    <citation type="submission" date="2016-02" db="EMBL/GenBank/DDBJ databases">
        <title>Complete Genome Sequence of Propionibacterium acidipropionici ATCC 55737.</title>
        <authorList>
            <person name="Luna Flores C.H."/>
            <person name="Nielsen L.K."/>
            <person name="Marcellin E."/>
        </authorList>
    </citation>
    <scope>NUCLEOTIDE SEQUENCE [LARGE SCALE GENOMIC DNA]</scope>
    <source>
        <strain evidence="2 4">ATCC 55737</strain>
    </source>
</reference>